<reference evidence="1" key="1">
    <citation type="journal article" date="2021" name="Environ. Microbiol.">
        <title>Gene family expansions and transcriptome signatures uncover fungal adaptations to wood decay.</title>
        <authorList>
            <person name="Hage H."/>
            <person name="Miyauchi S."/>
            <person name="Viragh M."/>
            <person name="Drula E."/>
            <person name="Min B."/>
            <person name="Chaduli D."/>
            <person name="Navarro D."/>
            <person name="Favel A."/>
            <person name="Norest M."/>
            <person name="Lesage-Meessen L."/>
            <person name="Balint B."/>
            <person name="Merenyi Z."/>
            <person name="de Eugenio L."/>
            <person name="Morin E."/>
            <person name="Martinez A.T."/>
            <person name="Baldrian P."/>
            <person name="Stursova M."/>
            <person name="Martinez M.J."/>
            <person name="Novotny C."/>
            <person name="Magnuson J.K."/>
            <person name="Spatafora J.W."/>
            <person name="Maurice S."/>
            <person name="Pangilinan J."/>
            <person name="Andreopoulos W."/>
            <person name="LaButti K."/>
            <person name="Hundley H."/>
            <person name="Na H."/>
            <person name="Kuo A."/>
            <person name="Barry K."/>
            <person name="Lipzen A."/>
            <person name="Henrissat B."/>
            <person name="Riley R."/>
            <person name="Ahrendt S."/>
            <person name="Nagy L.G."/>
            <person name="Grigoriev I.V."/>
            <person name="Martin F."/>
            <person name="Rosso M.N."/>
        </authorList>
    </citation>
    <scope>NUCLEOTIDE SEQUENCE</scope>
    <source>
        <strain evidence="1">CBS 384.51</strain>
    </source>
</reference>
<keyword evidence="2" id="KW-1185">Reference proteome</keyword>
<accession>A0ACB8U074</accession>
<comment type="caution">
    <text evidence="1">The sequence shown here is derived from an EMBL/GenBank/DDBJ whole genome shotgun (WGS) entry which is preliminary data.</text>
</comment>
<evidence type="ECO:0000313" key="2">
    <source>
        <dbReference type="Proteomes" id="UP001055072"/>
    </source>
</evidence>
<sequence length="639" mass="72362">MEGFDDAEIARAIALSLQDEQAPAPVVQPQAEIPELGDEDEDPEFKAQLRRAIAESEATMVVRQPAVNQHTAPDERPYPPMQAAVPHSGSPFLMDRAEMERQRLERQKRKRPDIARVENIIPKREEDDDMIIDGDAVRETKRQHVSSPAATARTNASSSSQPPRSAIARSQPQTHRNKEELFYDGEIRQTANKYVDPPKDTHPVFRLSEILSPKDDIAFAIISAYVINFPWMYTFFEPKTPVIVVTQDMHGQETIKEVLPEWIKTTPFLRGGHGCMHMKFMLIFYKTGRLRVVVSTANLIEHDWRDIENSVWVQDIPARANPLAHDPKADDFPSIMVRILRSVNVAPALITLMRNGHNLPLRRLEELREKWDFSRVTVKLVPSLSGKHEGWASVLKNGHTALMKAIIDLKIRAPPGQELVLECQGSSIGTYTTQWMNEFYICAQGESPKTWLDKTRASRAKLPYPPIKILFPTKYTVRNTVLGEAGGGTMFCRRTQWEAAKFPRELFYDSKSKRGRVLMHSKMVLGTFRPSPLSNTASRTRTQARDDDDDIVEIPPPSADCVGWAYVGSHNFTPSAWGTLSGSGFTPVLNVTNFELGIVIPLRDEEHLSNVICWERPPKKYAGKDEPWFQSESPFLVDE</sequence>
<protein>
    <submittedName>
        <fullName evidence="1">Tyrosyl-DNA phosphodiesterase-domain-containing protein</fullName>
    </submittedName>
</protein>
<evidence type="ECO:0000313" key="1">
    <source>
        <dbReference type="EMBL" id="KAI0087489.1"/>
    </source>
</evidence>
<dbReference type="Proteomes" id="UP001055072">
    <property type="component" value="Unassembled WGS sequence"/>
</dbReference>
<dbReference type="EMBL" id="MU274917">
    <property type="protein sequence ID" value="KAI0087489.1"/>
    <property type="molecule type" value="Genomic_DNA"/>
</dbReference>
<proteinExistence type="predicted"/>
<gene>
    <name evidence="1" type="ORF">BDY19DRAFT_1073098</name>
</gene>
<organism evidence="1 2">
    <name type="scientific">Irpex rosettiformis</name>
    <dbReference type="NCBI Taxonomy" id="378272"/>
    <lineage>
        <taxon>Eukaryota</taxon>
        <taxon>Fungi</taxon>
        <taxon>Dikarya</taxon>
        <taxon>Basidiomycota</taxon>
        <taxon>Agaricomycotina</taxon>
        <taxon>Agaricomycetes</taxon>
        <taxon>Polyporales</taxon>
        <taxon>Irpicaceae</taxon>
        <taxon>Irpex</taxon>
    </lineage>
</organism>
<name>A0ACB8U074_9APHY</name>